<feature type="domain" description="Ribosomal RNA methyltransferase FtsJ" evidence="7">
    <location>
        <begin position="21"/>
        <end position="191"/>
    </location>
</feature>
<reference evidence="8" key="1">
    <citation type="submission" date="2023-01" db="EMBL/GenBank/DDBJ databases">
        <title>Metagenome sequencing of chrysophaentin producing Chrysophaeum taylorii.</title>
        <authorList>
            <person name="Davison J."/>
            <person name="Bewley C."/>
        </authorList>
    </citation>
    <scope>NUCLEOTIDE SEQUENCE</scope>
    <source>
        <strain evidence="8">NIES-1699</strain>
    </source>
</reference>
<dbReference type="AlphaFoldDB" id="A0AAD7XTP8"/>
<feature type="region of interest" description="Disordered" evidence="6">
    <location>
        <begin position="258"/>
        <end position="319"/>
    </location>
</feature>
<keyword evidence="9" id="KW-1185">Reference proteome</keyword>
<sequence>MGRKSRDKRDIYYRLAKEEGFRARSAYKLLQLDATLGLFRAPMRVVDLCAAPGGWSQVVARTGCACVAVDLKEMAPIPGVFRVVGDLTARDTVERIKAMGGADVVLCDGAPDVYGLGDIDAALQHRLVEVAVEVARDLLVPGGAFVSKVYRGPRSDRIFRDLRRRFSDVVCAKPKCSRNASLEAYAVARGFGSQDARGGRGVVPFVACGFEDFDADSSYPLRLFPDREYAYRDPVQMPINPTHLAATTSHRRHIPDEVEPLEETAARPSPPPPPRRPPASSSAVAPAHDAASLAAALGPKNSDGVVFDDAAGAPRVAEE</sequence>
<dbReference type="Proteomes" id="UP001230188">
    <property type="component" value="Unassembled WGS sequence"/>
</dbReference>
<keyword evidence="2" id="KW-0698">rRNA processing</keyword>
<evidence type="ECO:0000313" key="8">
    <source>
        <dbReference type="EMBL" id="KAJ8612436.1"/>
    </source>
</evidence>
<dbReference type="SUPFAM" id="SSF53335">
    <property type="entry name" value="S-adenosyl-L-methionine-dependent methyltransferases"/>
    <property type="match status" value="1"/>
</dbReference>
<dbReference type="GO" id="GO:0005737">
    <property type="term" value="C:cytoplasm"/>
    <property type="evidence" value="ECO:0007669"/>
    <property type="project" value="TreeGrafter"/>
</dbReference>
<gene>
    <name evidence="8" type="ORF">CTAYLR_006591</name>
</gene>
<evidence type="ECO:0000256" key="5">
    <source>
        <dbReference type="ARBA" id="ARBA00022691"/>
    </source>
</evidence>
<dbReference type="Gene3D" id="3.40.50.150">
    <property type="entry name" value="Vaccinia Virus protein VP39"/>
    <property type="match status" value="1"/>
</dbReference>
<proteinExistence type="inferred from homology"/>
<feature type="compositionally biased region" description="Pro residues" evidence="6">
    <location>
        <begin position="268"/>
        <end position="277"/>
    </location>
</feature>
<comment type="caution">
    <text evidence="8">The sequence shown here is derived from an EMBL/GenBank/DDBJ whole genome shotgun (WGS) entry which is preliminary data.</text>
</comment>
<keyword evidence="1" id="KW-0963">Cytoplasm</keyword>
<dbReference type="GO" id="GO:0002181">
    <property type="term" value="P:cytoplasmic translation"/>
    <property type="evidence" value="ECO:0007669"/>
    <property type="project" value="TreeGrafter"/>
</dbReference>
<protein>
    <recommendedName>
        <fullName evidence="7">Ribosomal RNA methyltransferase FtsJ domain-containing protein</fullName>
    </recommendedName>
</protein>
<keyword evidence="3" id="KW-0489">Methyltransferase</keyword>
<evidence type="ECO:0000259" key="7">
    <source>
        <dbReference type="Pfam" id="PF01728"/>
    </source>
</evidence>
<dbReference type="GO" id="GO:0030488">
    <property type="term" value="P:tRNA methylation"/>
    <property type="evidence" value="ECO:0007669"/>
    <property type="project" value="TreeGrafter"/>
</dbReference>
<evidence type="ECO:0000313" key="9">
    <source>
        <dbReference type="Proteomes" id="UP001230188"/>
    </source>
</evidence>
<keyword evidence="4" id="KW-0808">Transferase</keyword>
<dbReference type="GO" id="GO:0006364">
    <property type="term" value="P:rRNA processing"/>
    <property type="evidence" value="ECO:0007669"/>
    <property type="project" value="UniProtKB-KW"/>
</dbReference>
<evidence type="ECO:0000256" key="4">
    <source>
        <dbReference type="ARBA" id="ARBA00022679"/>
    </source>
</evidence>
<dbReference type="EMBL" id="JAQMWT010000050">
    <property type="protein sequence ID" value="KAJ8612436.1"/>
    <property type="molecule type" value="Genomic_DNA"/>
</dbReference>
<keyword evidence="5" id="KW-0949">S-adenosyl-L-methionine</keyword>
<dbReference type="PANTHER" id="PTHR10920">
    <property type="entry name" value="RIBOSOMAL RNA METHYLTRANSFERASE"/>
    <property type="match status" value="1"/>
</dbReference>
<organism evidence="8 9">
    <name type="scientific">Chrysophaeum taylorii</name>
    <dbReference type="NCBI Taxonomy" id="2483200"/>
    <lineage>
        <taxon>Eukaryota</taxon>
        <taxon>Sar</taxon>
        <taxon>Stramenopiles</taxon>
        <taxon>Ochrophyta</taxon>
        <taxon>Pelagophyceae</taxon>
        <taxon>Pelagomonadales</taxon>
        <taxon>Pelagomonadaceae</taxon>
        <taxon>Chrysophaeum</taxon>
    </lineage>
</organism>
<dbReference type="FunFam" id="3.40.50.150:FF:000220">
    <property type="entry name" value="CAMK protein kinase"/>
    <property type="match status" value="1"/>
</dbReference>
<evidence type="ECO:0000256" key="1">
    <source>
        <dbReference type="ARBA" id="ARBA00022490"/>
    </source>
</evidence>
<dbReference type="PANTHER" id="PTHR10920:SF12">
    <property type="entry name" value="TRNA (CYTIDINE(32)_GUANOSINE(34)-2'-O)-METHYLTRANSFERASE-RELATED"/>
    <property type="match status" value="1"/>
</dbReference>
<dbReference type="InterPro" id="IPR015507">
    <property type="entry name" value="rRNA-MeTfrase_E"/>
</dbReference>
<evidence type="ECO:0000256" key="2">
    <source>
        <dbReference type="ARBA" id="ARBA00022552"/>
    </source>
</evidence>
<evidence type="ECO:0000256" key="3">
    <source>
        <dbReference type="ARBA" id="ARBA00022603"/>
    </source>
</evidence>
<feature type="compositionally biased region" description="Low complexity" evidence="6">
    <location>
        <begin position="278"/>
        <end position="296"/>
    </location>
</feature>
<dbReference type="CDD" id="cd02440">
    <property type="entry name" value="AdoMet_MTases"/>
    <property type="match status" value="1"/>
</dbReference>
<dbReference type="InterPro" id="IPR002877">
    <property type="entry name" value="RNA_MeTrfase_FtsJ_dom"/>
</dbReference>
<name>A0AAD7XTP8_9STRA</name>
<dbReference type="GO" id="GO:0008175">
    <property type="term" value="F:tRNA methyltransferase activity"/>
    <property type="evidence" value="ECO:0007669"/>
    <property type="project" value="TreeGrafter"/>
</dbReference>
<dbReference type="HAMAP" id="MF_01547">
    <property type="entry name" value="RNA_methyltr_E"/>
    <property type="match status" value="1"/>
</dbReference>
<accession>A0AAD7XTP8</accession>
<dbReference type="Pfam" id="PF01728">
    <property type="entry name" value="FtsJ"/>
    <property type="match status" value="1"/>
</dbReference>
<dbReference type="InterPro" id="IPR029063">
    <property type="entry name" value="SAM-dependent_MTases_sf"/>
</dbReference>
<evidence type="ECO:0000256" key="6">
    <source>
        <dbReference type="SAM" id="MobiDB-lite"/>
    </source>
</evidence>
<dbReference type="InterPro" id="IPR050082">
    <property type="entry name" value="RNA_methyltr_RlmE"/>
</dbReference>